<keyword evidence="4" id="KW-1185">Reference proteome</keyword>
<dbReference type="Proteomes" id="UP000193404">
    <property type="component" value="Chromosome"/>
</dbReference>
<evidence type="ECO:0000256" key="2">
    <source>
        <dbReference type="SAM" id="Phobius"/>
    </source>
</evidence>
<feature type="region of interest" description="Disordered" evidence="1">
    <location>
        <begin position="474"/>
        <end position="495"/>
    </location>
</feature>
<keyword evidence="2" id="KW-0472">Membrane</keyword>
<organism evidence="3 4">
    <name type="scientific">Acidianus manzaensis</name>
    <dbReference type="NCBI Taxonomy" id="282676"/>
    <lineage>
        <taxon>Archaea</taxon>
        <taxon>Thermoproteota</taxon>
        <taxon>Thermoprotei</taxon>
        <taxon>Sulfolobales</taxon>
        <taxon>Sulfolobaceae</taxon>
        <taxon>Acidianus</taxon>
    </lineage>
</organism>
<reference evidence="3 4" key="1">
    <citation type="submission" date="2017-03" db="EMBL/GenBank/DDBJ databases">
        <title>Sulfur activation and transportation mechanism of thermophilic Archaea Acidianus manzaensis YN-25.</title>
        <authorList>
            <person name="Ma Y."/>
            <person name="Yang Y."/>
            <person name="Xia J."/>
        </authorList>
    </citation>
    <scope>NUCLEOTIDE SEQUENCE [LARGE SCALE GENOMIC DNA]</scope>
    <source>
        <strain evidence="3 4">YN-25</strain>
    </source>
</reference>
<dbReference type="OrthoDB" id="34629at2157"/>
<accession>A0A1W6JXC1</accession>
<keyword evidence="2" id="KW-0812">Transmembrane</keyword>
<gene>
    <name evidence="3" type="ORF">B6F84_01635</name>
</gene>
<evidence type="ECO:0000313" key="4">
    <source>
        <dbReference type="Proteomes" id="UP000193404"/>
    </source>
</evidence>
<name>A0A1W6JXC1_9CREN</name>
<dbReference type="KEGG" id="aman:B6F84_01635"/>
<evidence type="ECO:0000313" key="3">
    <source>
        <dbReference type="EMBL" id="ARM74854.1"/>
    </source>
</evidence>
<dbReference type="AlphaFoldDB" id="A0A1W6JXC1"/>
<protein>
    <recommendedName>
        <fullName evidence="5">Thermopsin</fullName>
    </recommendedName>
</protein>
<feature type="transmembrane region" description="Helical" evidence="2">
    <location>
        <begin position="502"/>
        <end position="520"/>
    </location>
</feature>
<evidence type="ECO:0008006" key="5">
    <source>
        <dbReference type="Google" id="ProtNLM"/>
    </source>
</evidence>
<dbReference type="RefSeq" id="WP_148690605.1">
    <property type="nucleotide sequence ID" value="NZ_CP020477.1"/>
</dbReference>
<sequence>MNWKPILLFVLLLPMVFVYVPQSYAHATDNSFLVYYHKYSSFLRESSMGIFNSEMYKVSNETYIGNSSHVEIKKYTTVYYLTSTGVEQISGTVNITISRNNSISIYSSLPYLSRVIVESSGITELAWSGLTTSSSTINTFAYTNSSSQIILQFLNGTSFTNISINISKYGTFTKQISVNLAKVKISNEIIYSTTEYLNVQLPRRYTPLVQSFYVNGTNISSQSNGYIVTKAYFNGSILPAIEWKGLGIGNNLDIMEMRGSLDFNFTTLEFYGINGSVVGYVHNVYSYFSSPNISLFSRFIVNYESGETIIVYVSSDYVTSHPYNQVYFTYNGVPILVMQFNNSVESSANITIFHKVIVNNEHANLINLRINSTSFYIVIINNQVHNVALVHAIVKETNINISGKAYLAQKIEINQSGYVVFNVTALGNAFTVFKIINNTYIKLNSTNYFEINGKIVVFDDPSNTYLVVYGYTSPSSSSSSSSTPQSVTSSISSTSSTPISNYYYIAIIVIIILAIVLIILRRK</sequence>
<evidence type="ECO:0000256" key="1">
    <source>
        <dbReference type="SAM" id="MobiDB-lite"/>
    </source>
</evidence>
<dbReference type="EMBL" id="CP020477">
    <property type="protein sequence ID" value="ARM74854.1"/>
    <property type="molecule type" value="Genomic_DNA"/>
</dbReference>
<dbReference type="GeneID" id="41589580"/>
<keyword evidence="2" id="KW-1133">Transmembrane helix</keyword>
<dbReference type="STRING" id="282676.B6F84_01635"/>
<proteinExistence type="predicted"/>